<evidence type="ECO:0000256" key="5">
    <source>
        <dbReference type="ARBA" id="ARBA00022989"/>
    </source>
</evidence>
<dbReference type="PANTHER" id="PTHR11562:SF17">
    <property type="entry name" value="RE54080P-RELATED"/>
    <property type="match status" value="1"/>
</dbReference>
<evidence type="ECO:0000256" key="7">
    <source>
        <dbReference type="ARBA" id="ARBA00023136"/>
    </source>
</evidence>
<dbReference type="SUPFAM" id="SSF160240">
    <property type="entry name" value="Cation efflux protein cytoplasmic domain-like"/>
    <property type="match status" value="1"/>
</dbReference>
<evidence type="ECO:0000256" key="6">
    <source>
        <dbReference type="ARBA" id="ARBA00023065"/>
    </source>
</evidence>
<proteinExistence type="inferred from homology"/>
<dbReference type="GO" id="GO:0005385">
    <property type="term" value="F:zinc ion transmembrane transporter activity"/>
    <property type="evidence" value="ECO:0007669"/>
    <property type="project" value="TreeGrafter"/>
</dbReference>
<comment type="subcellular location">
    <subcellularLocation>
        <location evidence="1">Membrane</location>
        <topology evidence="1">Multi-pass membrane protein</topology>
    </subcellularLocation>
</comment>
<dbReference type="InterPro" id="IPR036837">
    <property type="entry name" value="Cation_efflux_CTD_sf"/>
</dbReference>
<feature type="domain" description="Cation efflux protein transmembrane" evidence="9">
    <location>
        <begin position="23"/>
        <end position="211"/>
    </location>
</feature>
<feature type="transmembrane region" description="Helical" evidence="8">
    <location>
        <begin position="89"/>
        <end position="110"/>
    </location>
</feature>
<keyword evidence="4 8" id="KW-0812">Transmembrane</keyword>
<evidence type="ECO:0000256" key="1">
    <source>
        <dbReference type="ARBA" id="ARBA00004141"/>
    </source>
</evidence>
<feature type="transmembrane region" description="Helical" evidence="8">
    <location>
        <begin position="186"/>
        <end position="204"/>
    </location>
</feature>
<evidence type="ECO:0000256" key="2">
    <source>
        <dbReference type="ARBA" id="ARBA00008873"/>
    </source>
</evidence>
<dbReference type="InterPro" id="IPR050681">
    <property type="entry name" value="CDF/SLC30A"/>
</dbReference>
<feature type="transmembrane region" description="Helical" evidence="8">
    <location>
        <begin position="122"/>
        <end position="141"/>
    </location>
</feature>
<evidence type="ECO:0000259" key="10">
    <source>
        <dbReference type="Pfam" id="PF16916"/>
    </source>
</evidence>
<keyword evidence="7 8" id="KW-0472">Membrane</keyword>
<evidence type="ECO:0000313" key="12">
    <source>
        <dbReference type="Proteomes" id="UP000275473"/>
    </source>
</evidence>
<feature type="transmembrane region" description="Helical" evidence="8">
    <location>
        <begin position="21"/>
        <end position="42"/>
    </location>
</feature>
<dbReference type="SUPFAM" id="SSF161111">
    <property type="entry name" value="Cation efflux protein transmembrane domain-like"/>
    <property type="match status" value="1"/>
</dbReference>
<dbReference type="GO" id="GO:0005886">
    <property type="term" value="C:plasma membrane"/>
    <property type="evidence" value="ECO:0007669"/>
    <property type="project" value="TreeGrafter"/>
</dbReference>
<dbReference type="NCBIfam" id="TIGR01297">
    <property type="entry name" value="CDF"/>
    <property type="match status" value="1"/>
</dbReference>
<dbReference type="OrthoDB" id="9809646at2"/>
<name>A0A3M8P9T7_9BACL</name>
<comment type="caution">
    <text evidence="11">The sequence shown here is derived from an EMBL/GenBank/DDBJ whole genome shotgun (WGS) entry which is preliminary data.</text>
</comment>
<keyword evidence="3" id="KW-0813">Transport</keyword>
<reference evidence="11 12" key="1">
    <citation type="journal article" date="2018" name="Int. J. Syst. Evol. Microbiol.">
        <title>Planococcus salinus sp. nov., a moderately halophilic bacterium isolated from a saline-alkali soil.</title>
        <authorList>
            <person name="Gan L."/>
        </authorList>
    </citation>
    <scope>NUCLEOTIDE SEQUENCE [LARGE SCALE GENOMIC DNA]</scope>
    <source>
        <strain evidence="11 12">LCB217</strain>
    </source>
</reference>
<organism evidence="11 12">
    <name type="scientific">Planococcus salinus</name>
    <dbReference type="NCBI Taxonomy" id="1848460"/>
    <lineage>
        <taxon>Bacteria</taxon>
        <taxon>Bacillati</taxon>
        <taxon>Bacillota</taxon>
        <taxon>Bacilli</taxon>
        <taxon>Bacillales</taxon>
        <taxon>Caryophanaceae</taxon>
        <taxon>Planococcus</taxon>
    </lineage>
</organism>
<comment type="similarity">
    <text evidence="2">Belongs to the cation diffusion facilitator (CDF) transporter (TC 2.A.4) family. SLC30A subfamily.</text>
</comment>
<dbReference type="InterPro" id="IPR027469">
    <property type="entry name" value="Cation_efflux_TMD_sf"/>
</dbReference>
<evidence type="ECO:0000259" key="9">
    <source>
        <dbReference type="Pfam" id="PF01545"/>
    </source>
</evidence>
<dbReference type="Gene3D" id="1.20.1510.10">
    <property type="entry name" value="Cation efflux protein transmembrane domain"/>
    <property type="match status" value="1"/>
</dbReference>
<feature type="transmembrane region" description="Helical" evidence="8">
    <location>
        <begin position="162"/>
        <end position="180"/>
    </location>
</feature>
<feature type="transmembrane region" description="Helical" evidence="8">
    <location>
        <begin position="48"/>
        <end position="68"/>
    </location>
</feature>
<dbReference type="Proteomes" id="UP000275473">
    <property type="component" value="Unassembled WGS sequence"/>
</dbReference>
<dbReference type="InterPro" id="IPR058533">
    <property type="entry name" value="Cation_efflux_TM"/>
</dbReference>
<protein>
    <submittedName>
        <fullName evidence="11">Cation transporter</fullName>
    </submittedName>
</protein>
<evidence type="ECO:0000256" key="3">
    <source>
        <dbReference type="ARBA" id="ARBA00022448"/>
    </source>
</evidence>
<accession>A0A3M8P9T7</accession>
<keyword evidence="6" id="KW-0406">Ion transport</keyword>
<dbReference type="EMBL" id="RIAX01000002">
    <property type="protein sequence ID" value="RNF40372.1"/>
    <property type="molecule type" value="Genomic_DNA"/>
</dbReference>
<dbReference type="InterPro" id="IPR027470">
    <property type="entry name" value="Cation_efflux_CTD"/>
</dbReference>
<feature type="domain" description="Cation efflux protein cytoplasmic" evidence="10">
    <location>
        <begin position="215"/>
        <end position="275"/>
    </location>
</feature>
<dbReference type="PANTHER" id="PTHR11562">
    <property type="entry name" value="CATION EFFLUX PROTEIN/ ZINC TRANSPORTER"/>
    <property type="match status" value="1"/>
</dbReference>
<dbReference type="Pfam" id="PF01545">
    <property type="entry name" value="Cation_efflux"/>
    <property type="match status" value="1"/>
</dbReference>
<evidence type="ECO:0000256" key="4">
    <source>
        <dbReference type="ARBA" id="ARBA00022692"/>
    </source>
</evidence>
<dbReference type="AlphaFoldDB" id="A0A3M8P9T7"/>
<evidence type="ECO:0000313" key="11">
    <source>
        <dbReference type="EMBL" id="RNF40372.1"/>
    </source>
</evidence>
<keyword evidence="5 8" id="KW-1133">Transmembrane helix</keyword>
<dbReference type="Pfam" id="PF16916">
    <property type="entry name" value="ZT_dimer"/>
    <property type="match status" value="1"/>
</dbReference>
<dbReference type="InterPro" id="IPR002524">
    <property type="entry name" value="Cation_efflux"/>
</dbReference>
<evidence type="ECO:0000256" key="8">
    <source>
        <dbReference type="SAM" id="Phobius"/>
    </source>
</evidence>
<sequence>MVRKVEEEGNLMAKFQKSSKNIRLAFLINLLFSIGEFIGGLFTNSVAIMSDAIHDFGDAVALGLSWFLQRFSNKDKDENFSFGYQRFSLLGALINAIVLIAGSIYIFFQAVPLLFNPEHSNALGMIWFAIAGVLLNGYAAFRLHKGKSVNEGALSWHMLEDVLGWVAVLIVGIVLLFKDIHILDPILSIAIALFIVVNVIRNLVKTLKILLEGVPEGVDVEKVQSTIENIPGVLSVQHLYIWSIDGEENALNLHLLVKKSDFDDSDAIKDKIREATSGLQISHSTIELNWESN</sequence>
<keyword evidence="12" id="KW-1185">Reference proteome</keyword>
<gene>
    <name evidence="11" type="ORF">EEX84_02805</name>
</gene>